<dbReference type="Proteomes" id="UP000193450">
    <property type="component" value="Chromosome"/>
</dbReference>
<dbReference type="PANTHER" id="PTHR34139">
    <property type="entry name" value="UPF0331 PROTEIN MJ0127"/>
    <property type="match status" value="1"/>
</dbReference>
<dbReference type="KEGG" id="osg:BST96_06435"/>
<evidence type="ECO:0000256" key="5">
    <source>
        <dbReference type="ARBA" id="ARBA00022801"/>
    </source>
</evidence>
<evidence type="ECO:0000256" key="2">
    <source>
        <dbReference type="ARBA" id="ARBA00022649"/>
    </source>
</evidence>
<evidence type="ECO:0000256" key="3">
    <source>
        <dbReference type="ARBA" id="ARBA00022722"/>
    </source>
</evidence>
<dbReference type="STRING" id="716816.BST96_06435"/>
<dbReference type="Pfam" id="PF01934">
    <property type="entry name" value="HepT-like"/>
    <property type="match status" value="1"/>
</dbReference>
<organism evidence="7 8">
    <name type="scientific">Oceanicoccus sagamiensis</name>
    <dbReference type="NCBI Taxonomy" id="716816"/>
    <lineage>
        <taxon>Bacteria</taxon>
        <taxon>Pseudomonadati</taxon>
        <taxon>Pseudomonadota</taxon>
        <taxon>Gammaproteobacteria</taxon>
        <taxon>Cellvibrionales</taxon>
        <taxon>Spongiibacteraceae</taxon>
        <taxon>Oceanicoccus</taxon>
    </lineage>
</organism>
<dbReference type="GO" id="GO:0016787">
    <property type="term" value="F:hydrolase activity"/>
    <property type="evidence" value="ECO:0007669"/>
    <property type="project" value="UniProtKB-KW"/>
</dbReference>
<protein>
    <submittedName>
        <fullName evidence="7">DUF86 domain-containing protein</fullName>
    </submittedName>
</protein>
<dbReference type="InterPro" id="IPR008201">
    <property type="entry name" value="HepT-like"/>
</dbReference>
<sequence>MLSCIDKILEYIGNDKEAFYQSTLVQDAVLRNLQIMAESSQRMSDDLKTQYPMIPWREISGFRNILVHDYLGIDCDAVWSVVEQDLPELKKVLLSI</sequence>
<dbReference type="GO" id="GO:0004540">
    <property type="term" value="F:RNA nuclease activity"/>
    <property type="evidence" value="ECO:0007669"/>
    <property type="project" value="InterPro"/>
</dbReference>
<evidence type="ECO:0000256" key="4">
    <source>
        <dbReference type="ARBA" id="ARBA00022741"/>
    </source>
</evidence>
<keyword evidence="2" id="KW-1277">Toxin-antitoxin system</keyword>
<keyword evidence="3" id="KW-0540">Nuclease</keyword>
<keyword evidence="4" id="KW-0547">Nucleotide-binding</keyword>
<dbReference type="AlphaFoldDB" id="A0A1X9NR97"/>
<reference evidence="7 8" key="1">
    <citation type="submission" date="2016-11" db="EMBL/GenBank/DDBJ databases">
        <title>Trade-off between light-utilization and light-protection in marine flavobacteria.</title>
        <authorList>
            <person name="Kumagai Y."/>
        </authorList>
    </citation>
    <scope>NUCLEOTIDE SEQUENCE [LARGE SCALE GENOMIC DNA]</scope>
    <source>
        <strain evidence="7 8">NBRC 107125</strain>
    </source>
</reference>
<proteinExistence type="inferred from homology"/>
<keyword evidence="1" id="KW-0597">Phosphoprotein</keyword>
<evidence type="ECO:0000313" key="8">
    <source>
        <dbReference type="Proteomes" id="UP000193450"/>
    </source>
</evidence>
<comment type="similarity">
    <text evidence="6">Belongs to the HepT RNase toxin family.</text>
</comment>
<evidence type="ECO:0000313" key="7">
    <source>
        <dbReference type="EMBL" id="ARN76323.1"/>
    </source>
</evidence>
<keyword evidence="5" id="KW-0378">Hydrolase</keyword>
<dbReference type="Gene3D" id="1.20.120.580">
    <property type="entry name" value="bsu32300-like"/>
    <property type="match status" value="1"/>
</dbReference>
<name>A0A1X9NR97_9GAMM</name>
<dbReference type="EMBL" id="CP019343">
    <property type="protein sequence ID" value="ARN76323.1"/>
    <property type="molecule type" value="Genomic_DNA"/>
</dbReference>
<keyword evidence="8" id="KW-1185">Reference proteome</keyword>
<evidence type="ECO:0000256" key="6">
    <source>
        <dbReference type="ARBA" id="ARBA00024207"/>
    </source>
</evidence>
<dbReference type="InterPro" id="IPR037038">
    <property type="entry name" value="HepT-like_sf"/>
</dbReference>
<dbReference type="GO" id="GO:0000166">
    <property type="term" value="F:nucleotide binding"/>
    <property type="evidence" value="ECO:0007669"/>
    <property type="project" value="UniProtKB-KW"/>
</dbReference>
<gene>
    <name evidence="7" type="ORF">BST96_06435</name>
</gene>
<evidence type="ECO:0000256" key="1">
    <source>
        <dbReference type="ARBA" id="ARBA00022553"/>
    </source>
</evidence>
<dbReference type="PANTHER" id="PTHR34139:SF1">
    <property type="entry name" value="RNASE MJ1380-RELATED"/>
    <property type="match status" value="1"/>
</dbReference>
<dbReference type="InterPro" id="IPR051813">
    <property type="entry name" value="HepT_RNase_toxin"/>
</dbReference>
<accession>A0A1X9NR97</accession>
<dbReference type="GO" id="GO:0110001">
    <property type="term" value="C:toxin-antitoxin complex"/>
    <property type="evidence" value="ECO:0007669"/>
    <property type="project" value="InterPro"/>
</dbReference>
<dbReference type="OrthoDB" id="4829434at2"/>